<name>A0A5J4KZT9_9ZZZZ</name>
<protein>
    <submittedName>
        <fullName evidence="1">Uncharacterized protein</fullName>
    </submittedName>
</protein>
<gene>
    <name evidence="1" type="ORF">A45J_0290</name>
</gene>
<evidence type="ECO:0000313" key="1">
    <source>
        <dbReference type="EMBL" id="GER92572.1"/>
    </source>
</evidence>
<sequence>MLNPEIKYNFSDHIWAAIGGNIFGGGERWSQFGQLVKNDNIYLQLRCEF</sequence>
<organism evidence="1">
    <name type="scientific">hot springs metagenome</name>
    <dbReference type="NCBI Taxonomy" id="433727"/>
    <lineage>
        <taxon>unclassified sequences</taxon>
        <taxon>metagenomes</taxon>
        <taxon>ecological metagenomes</taxon>
    </lineage>
</organism>
<dbReference type="EMBL" id="BLAB01000001">
    <property type="protein sequence ID" value="GER92572.1"/>
    <property type="molecule type" value="Genomic_DNA"/>
</dbReference>
<dbReference type="AlphaFoldDB" id="A0A5J4KZT9"/>
<proteinExistence type="predicted"/>
<comment type="caution">
    <text evidence="1">The sequence shown here is derived from an EMBL/GenBank/DDBJ whole genome shotgun (WGS) entry which is preliminary data.</text>
</comment>
<reference evidence="1" key="1">
    <citation type="submission" date="2019-10" db="EMBL/GenBank/DDBJ databases">
        <title>Metagenomic sequencing of thiosulfate-disproportionating enrichment culture.</title>
        <authorList>
            <person name="Umezawa K."/>
            <person name="Kojima H."/>
            <person name="Fukui M."/>
        </authorList>
    </citation>
    <scope>NUCLEOTIDE SEQUENCE</scope>
    <source>
        <strain evidence="1">45J</strain>
    </source>
</reference>
<accession>A0A5J4KZT9</accession>